<dbReference type="Pfam" id="PF20431">
    <property type="entry name" value="E_motif"/>
    <property type="match status" value="1"/>
</dbReference>
<dbReference type="PANTHER" id="PTHR47926:SF434">
    <property type="entry name" value="PENTATRICOPEPTIDE REPEAT SUPERFAMILY PROTEIN"/>
    <property type="match status" value="1"/>
</dbReference>
<evidence type="ECO:0000313" key="6">
    <source>
        <dbReference type="Proteomes" id="UP000515124"/>
    </source>
</evidence>
<name>A0A6P5RNW9_PRUAV</name>
<feature type="domain" description="DYW" evidence="5">
    <location>
        <begin position="546"/>
        <end position="636"/>
    </location>
</feature>
<dbReference type="InterPro" id="IPR046848">
    <property type="entry name" value="E_motif"/>
</dbReference>
<dbReference type="InterPro" id="IPR046849">
    <property type="entry name" value="E2_motif"/>
</dbReference>
<protein>
    <submittedName>
        <fullName evidence="7">Pentatricopeptide repeat-containing protein At5g50390, chloroplastic-like</fullName>
    </submittedName>
</protein>
<feature type="repeat" description="PPR" evidence="4">
    <location>
        <begin position="331"/>
        <end position="365"/>
    </location>
</feature>
<dbReference type="KEGG" id="pavi:110748650"/>
<dbReference type="FunFam" id="1.25.40.10:FF:002966">
    <property type="entry name" value="Pentatricopeptide repeat-containing protein At5g50390, chloroplastic"/>
    <property type="match status" value="1"/>
</dbReference>
<evidence type="ECO:0000313" key="7">
    <source>
        <dbReference type="RefSeq" id="XP_021804297.1"/>
    </source>
</evidence>
<dbReference type="Gene3D" id="1.25.40.10">
    <property type="entry name" value="Tetratricopeptide repeat domain"/>
    <property type="match status" value="4"/>
</dbReference>
<feature type="repeat" description="PPR" evidence="4">
    <location>
        <begin position="468"/>
        <end position="502"/>
    </location>
</feature>
<dbReference type="AlphaFoldDB" id="A0A6P5RNW9"/>
<dbReference type="Pfam" id="PF13041">
    <property type="entry name" value="PPR_2"/>
    <property type="match status" value="2"/>
</dbReference>
<dbReference type="InterPro" id="IPR002885">
    <property type="entry name" value="PPR_rpt"/>
</dbReference>
<feature type="repeat" description="PPR" evidence="4">
    <location>
        <begin position="230"/>
        <end position="264"/>
    </location>
</feature>
<evidence type="ECO:0000259" key="5">
    <source>
        <dbReference type="Pfam" id="PF14432"/>
    </source>
</evidence>
<dbReference type="Pfam" id="PF01535">
    <property type="entry name" value="PPR"/>
    <property type="match status" value="3"/>
</dbReference>
<dbReference type="InterPro" id="IPR046960">
    <property type="entry name" value="PPR_At4g14850-like_plant"/>
</dbReference>
<dbReference type="GO" id="GO:0009451">
    <property type="term" value="P:RNA modification"/>
    <property type="evidence" value="ECO:0007669"/>
    <property type="project" value="InterPro"/>
</dbReference>
<gene>
    <name evidence="7" type="primary">LOC110748650</name>
</gene>
<dbReference type="Pfam" id="PF14432">
    <property type="entry name" value="DYW_deaminase"/>
    <property type="match status" value="1"/>
</dbReference>
<feature type="repeat" description="PPR" evidence="4">
    <location>
        <begin position="300"/>
        <end position="330"/>
    </location>
</feature>
<sequence>RPKPIPSKIEVDEPKATPLEDTHVVKRNSGLCSQIEKSVLYKRYREAFELFEILEFEGGYELASSTYDALVSACISLKSIRGVKRVTNYMISNGFEPDQYMRNRVLLMHVKCGMMIDARRLFEEMPERNLVSWNTIIGGLVDSGDFMDAFQLFLVMWQEFSDGGSRTFATMIRASAGLGLVFAGRQFHSCCLKMGLGADIFISCALIDMYSKCGNIEDAQCVFDEMPRKTTVGWNSIIAGYALHGYSEEALSMYYDMRDSGVRMDHFTFSMIIRICARLASLEHAKQAHAGLVRHGFGLDVVANTSLVDFYCKWGRIEDARHVFDQMPLKNVISWNALIAGYGNHGRGDEAVEMFEKMLQEGMVPNHVTFLAVLSACSHSGLSERGWEIFESMSRDHKIKPRAMHYACMIELLGREGLLDEASALIRSAPFNPTANMWAALLTACRVHENLELGKFAAEKLYGMEPEKLSNYVVLLNIYSSSGKLKEAASVVQTLRRKGLRMLPACSWIEVKKHLHIFHSGDKSHSETREIYQKMDDLMIRITKHGYIPEEKHLLPDVDEHERRLFYHSEKLAIAYGLISTADGTPLQIVQSHRICGDCHSAVKLIARVTGREIVVRDASRFHHFKDGSCSCGNYW</sequence>
<evidence type="ECO:0000256" key="4">
    <source>
        <dbReference type="PROSITE-ProRule" id="PRU00708"/>
    </source>
</evidence>
<feature type="repeat" description="PPR" evidence="4">
    <location>
        <begin position="199"/>
        <end position="229"/>
    </location>
</feature>
<dbReference type="Pfam" id="PF20430">
    <property type="entry name" value="Eplus_motif"/>
    <property type="match status" value="1"/>
</dbReference>
<reference evidence="7" key="1">
    <citation type="submission" date="2025-08" db="UniProtKB">
        <authorList>
            <consortium name="RefSeq"/>
        </authorList>
    </citation>
    <scope>IDENTIFICATION</scope>
</reference>
<dbReference type="GO" id="GO:0008270">
    <property type="term" value="F:zinc ion binding"/>
    <property type="evidence" value="ECO:0007669"/>
    <property type="project" value="InterPro"/>
</dbReference>
<evidence type="ECO:0000256" key="3">
    <source>
        <dbReference type="ARBA" id="ARBA00022946"/>
    </source>
</evidence>
<proteinExistence type="inferred from homology"/>
<dbReference type="FunFam" id="1.25.40.10:FF:000488">
    <property type="entry name" value="Pentatricopeptide repeat-containing protein, mitochondrial"/>
    <property type="match status" value="1"/>
</dbReference>
<evidence type="ECO:0000256" key="1">
    <source>
        <dbReference type="ARBA" id="ARBA00006643"/>
    </source>
</evidence>
<dbReference type="PROSITE" id="PS51375">
    <property type="entry name" value="PPR"/>
    <property type="match status" value="6"/>
</dbReference>
<dbReference type="RefSeq" id="XP_021804297.1">
    <property type="nucleotide sequence ID" value="XM_021948605.1"/>
</dbReference>
<evidence type="ECO:0000256" key="2">
    <source>
        <dbReference type="ARBA" id="ARBA00022737"/>
    </source>
</evidence>
<dbReference type="InterPro" id="IPR032867">
    <property type="entry name" value="DYW_dom"/>
</dbReference>
<dbReference type="NCBIfam" id="TIGR00756">
    <property type="entry name" value="PPR"/>
    <property type="match status" value="5"/>
</dbReference>
<dbReference type="Proteomes" id="UP000515124">
    <property type="component" value="Unplaced"/>
</dbReference>
<keyword evidence="6" id="KW-1185">Reference proteome</keyword>
<organism evidence="6 7">
    <name type="scientific">Prunus avium</name>
    <name type="common">Cherry</name>
    <name type="synonym">Cerasus avium</name>
    <dbReference type="NCBI Taxonomy" id="42229"/>
    <lineage>
        <taxon>Eukaryota</taxon>
        <taxon>Viridiplantae</taxon>
        <taxon>Streptophyta</taxon>
        <taxon>Embryophyta</taxon>
        <taxon>Tracheophyta</taxon>
        <taxon>Spermatophyta</taxon>
        <taxon>Magnoliopsida</taxon>
        <taxon>eudicotyledons</taxon>
        <taxon>Gunneridae</taxon>
        <taxon>Pentapetalae</taxon>
        <taxon>rosids</taxon>
        <taxon>fabids</taxon>
        <taxon>Rosales</taxon>
        <taxon>Rosaceae</taxon>
        <taxon>Amygdaloideae</taxon>
        <taxon>Amygdaleae</taxon>
        <taxon>Prunus</taxon>
    </lineage>
</organism>
<feature type="non-terminal residue" evidence="7">
    <location>
        <position position="1"/>
    </location>
</feature>
<dbReference type="GO" id="GO:0003723">
    <property type="term" value="F:RNA binding"/>
    <property type="evidence" value="ECO:0007669"/>
    <property type="project" value="InterPro"/>
</dbReference>
<dbReference type="GeneID" id="110748650"/>
<accession>A0A6P5RNW9</accession>
<keyword evidence="3" id="KW-0809">Transit peptide</keyword>
<dbReference type="PANTHER" id="PTHR47926">
    <property type="entry name" value="PENTATRICOPEPTIDE REPEAT-CONTAINING PROTEIN"/>
    <property type="match status" value="1"/>
</dbReference>
<feature type="repeat" description="PPR" evidence="4">
    <location>
        <begin position="129"/>
        <end position="159"/>
    </location>
</feature>
<dbReference type="FunFam" id="1.25.40.10:FF:000344">
    <property type="entry name" value="Pentatricopeptide repeat-containing protein"/>
    <property type="match status" value="1"/>
</dbReference>
<dbReference type="InterPro" id="IPR011990">
    <property type="entry name" value="TPR-like_helical_dom_sf"/>
</dbReference>
<comment type="similarity">
    <text evidence="1">Belongs to the PPR family. PCMP-H subfamily.</text>
</comment>
<keyword evidence="2" id="KW-0677">Repeat</keyword>